<dbReference type="STRING" id="589385.SAMN05421504_105265"/>
<gene>
    <name evidence="6" type="ORF">SAMN05421504_105265</name>
</gene>
<dbReference type="RefSeq" id="WP_245757494.1">
    <property type="nucleotide sequence ID" value="NZ_FNON01000005.1"/>
</dbReference>
<evidence type="ECO:0000259" key="4">
    <source>
        <dbReference type="Pfam" id="PF00561"/>
    </source>
</evidence>
<dbReference type="InterPro" id="IPR029058">
    <property type="entry name" value="AB_hydrolase_fold"/>
</dbReference>
<dbReference type="Proteomes" id="UP000199515">
    <property type="component" value="Unassembled WGS sequence"/>
</dbReference>
<keyword evidence="2" id="KW-0732">Signal</keyword>
<evidence type="ECO:0000259" key="5">
    <source>
        <dbReference type="Pfam" id="PF08386"/>
    </source>
</evidence>
<evidence type="ECO:0000313" key="6">
    <source>
        <dbReference type="EMBL" id="SDY35506.1"/>
    </source>
</evidence>
<evidence type="ECO:0000256" key="3">
    <source>
        <dbReference type="ARBA" id="ARBA00022801"/>
    </source>
</evidence>
<sequence>MGTNGATVPVLRWTSCHHEFQCAAAAVPVSYREAHGPTLNLAVIKLPATDPGHRIGSLFVNFGGPGTDGISELVRFGARYPDELRSRFDLVSFDPRGIGGSSPISCPGAENTVTGSPLRPAQHDTFYATSARAGQACAAGSGKLLDHLSSANVARDMDLLRQATGDAKLNFLGYSYGTYLGGTYANIFPANVRAMTLDGTLDLVANATGKPGEEAKPVDVRADTARAQLDELGAFFDECAKAACAFSGGDQRQKFAAILAKLTNGQVAGTTLAGFLKSLESAFYQFGRWKRLGETLNTLSAASPPGPAAPVLDPYLPTHSPGYLAVQCVDSQNPQDPAAYDRLAVTEQTRVPYFALGAVFNMAQCIGWPGHDDDRYLGPWNRRRENPILVVNNRHDPATPLHNAQSTVEELGDGRLLVVESFGHTSLNVHSACASAAMVRYFVDLRAPQAGTTCAPDARPFG</sequence>
<protein>
    <submittedName>
        <fullName evidence="6">TAP-like protein</fullName>
    </submittedName>
</protein>
<proteinExistence type="inferred from homology"/>
<keyword evidence="3" id="KW-0378">Hydrolase</keyword>
<dbReference type="Pfam" id="PF08386">
    <property type="entry name" value="Abhydrolase_4"/>
    <property type="match status" value="1"/>
</dbReference>
<comment type="similarity">
    <text evidence="1">Belongs to the peptidase S33 family.</text>
</comment>
<dbReference type="InterPro" id="IPR000073">
    <property type="entry name" value="AB_hydrolase_1"/>
</dbReference>
<organism evidence="6 7">
    <name type="scientific">Amycolatopsis xylanica</name>
    <dbReference type="NCBI Taxonomy" id="589385"/>
    <lineage>
        <taxon>Bacteria</taxon>
        <taxon>Bacillati</taxon>
        <taxon>Actinomycetota</taxon>
        <taxon>Actinomycetes</taxon>
        <taxon>Pseudonocardiales</taxon>
        <taxon>Pseudonocardiaceae</taxon>
        <taxon>Amycolatopsis</taxon>
    </lineage>
</organism>
<feature type="domain" description="Peptidase S33 tripeptidyl aminopeptidase-like C-terminal" evidence="5">
    <location>
        <begin position="361"/>
        <end position="454"/>
    </location>
</feature>
<dbReference type="InterPro" id="IPR051601">
    <property type="entry name" value="Serine_prot/Carboxylest_S33"/>
</dbReference>
<reference evidence="6 7" key="1">
    <citation type="submission" date="2016-10" db="EMBL/GenBank/DDBJ databases">
        <authorList>
            <person name="de Groot N.N."/>
        </authorList>
    </citation>
    <scope>NUCLEOTIDE SEQUENCE [LARGE SCALE GENOMIC DNA]</scope>
    <source>
        <strain evidence="6 7">CPCC 202699</strain>
    </source>
</reference>
<name>A0A1H3J6E6_9PSEU</name>
<evidence type="ECO:0000256" key="1">
    <source>
        <dbReference type="ARBA" id="ARBA00010088"/>
    </source>
</evidence>
<feature type="domain" description="AB hydrolase-1" evidence="4">
    <location>
        <begin position="84"/>
        <end position="206"/>
    </location>
</feature>
<accession>A0A1H3J6E6</accession>
<evidence type="ECO:0000313" key="7">
    <source>
        <dbReference type="Proteomes" id="UP000199515"/>
    </source>
</evidence>
<dbReference type="InterPro" id="IPR013595">
    <property type="entry name" value="Pept_S33_TAP-like_C"/>
</dbReference>
<dbReference type="PANTHER" id="PTHR43248">
    <property type="entry name" value="2-SUCCINYL-6-HYDROXY-2,4-CYCLOHEXADIENE-1-CARBOXYLATE SYNTHASE"/>
    <property type="match status" value="1"/>
</dbReference>
<dbReference type="EMBL" id="FNON01000005">
    <property type="protein sequence ID" value="SDY35506.1"/>
    <property type="molecule type" value="Genomic_DNA"/>
</dbReference>
<dbReference type="AlphaFoldDB" id="A0A1H3J6E6"/>
<dbReference type="PANTHER" id="PTHR43248:SF29">
    <property type="entry name" value="TRIPEPTIDYL AMINOPEPTIDASE"/>
    <property type="match status" value="1"/>
</dbReference>
<dbReference type="GO" id="GO:0016787">
    <property type="term" value="F:hydrolase activity"/>
    <property type="evidence" value="ECO:0007669"/>
    <property type="project" value="UniProtKB-KW"/>
</dbReference>
<keyword evidence="7" id="KW-1185">Reference proteome</keyword>
<dbReference type="SUPFAM" id="SSF53474">
    <property type="entry name" value="alpha/beta-Hydrolases"/>
    <property type="match status" value="1"/>
</dbReference>
<dbReference type="Pfam" id="PF00561">
    <property type="entry name" value="Abhydrolase_1"/>
    <property type="match status" value="1"/>
</dbReference>
<evidence type="ECO:0000256" key="2">
    <source>
        <dbReference type="ARBA" id="ARBA00022729"/>
    </source>
</evidence>
<dbReference type="Gene3D" id="3.40.50.1820">
    <property type="entry name" value="alpha/beta hydrolase"/>
    <property type="match status" value="1"/>
</dbReference>